<evidence type="ECO:0000256" key="3">
    <source>
        <dbReference type="ARBA" id="ARBA00022448"/>
    </source>
</evidence>
<feature type="transmembrane region" description="Helical" evidence="8">
    <location>
        <begin position="6"/>
        <end position="26"/>
    </location>
</feature>
<dbReference type="Proteomes" id="UP000538292">
    <property type="component" value="Unassembled WGS sequence"/>
</dbReference>
<evidence type="ECO:0000256" key="1">
    <source>
        <dbReference type="ARBA" id="ARBA00004651"/>
    </source>
</evidence>
<protein>
    <submittedName>
        <fullName evidence="9">AI-2E family transporter</fullName>
    </submittedName>
</protein>
<comment type="caution">
    <text evidence="9">The sequence shown here is derived from an EMBL/GenBank/DDBJ whole genome shotgun (WGS) entry which is preliminary data.</text>
</comment>
<dbReference type="PANTHER" id="PTHR21716:SF53">
    <property type="entry name" value="PERMEASE PERM-RELATED"/>
    <property type="match status" value="1"/>
</dbReference>
<evidence type="ECO:0000256" key="2">
    <source>
        <dbReference type="ARBA" id="ARBA00009773"/>
    </source>
</evidence>
<keyword evidence="6 8" id="KW-1133">Transmembrane helix</keyword>
<keyword evidence="3" id="KW-0813">Transport</keyword>
<feature type="transmembrane region" description="Helical" evidence="8">
    <location>
        <begin position="74"/>
        <end position="94"/>
    </location>
</feature>
<dbReference type="Pfam" id="PF01594">
    <property type="entry name" value="AI-2E_transport"/>
    <property type="match status" value="1"/>
</dbReference>
<dbReference type="GO" id="GO:0005886">
    <property type="term" value="C:plasma membrane"/>
    <property type="evidence" value="ECO:0007669"/>
    <property type="project" value="UniProtKB-SubCell"/>
</dbReference>
<feature type="transmembrane region" description="Helical" evidence="8">
    <location>
        <begin position="33"/>
        <end position="54"/>
    </location>
</feature>
<accession>A0A7W2AQS2</accession>
<evidence type="ECO:0000313" key="10">
    <source>
        <dbReference type="Proteomes" id="UP000538292"/>
    </source>
</evidence>
<dbReference type="AlphaFoldDB" id="A0A7W2AQS2"/>
<evidence type="ECO:0000313" key="9">
    <source>
        <dbReference type="EMBL" id="MBA4601582.1"/>
    </source>
</evidence>
<feature type="transmembrane region" description="Helical" evidence="8">
    <location>
        <begin position="267"/>
        <end position="288"/>
    </location>
</feature>
<proteinExistence type="inferred from homology"/>
<name>A0A7W2AQS2_9BACL</name>
<comment type="subcellular location">
    <subcellularLocation>
        <location evidence="1">Cell membrane</location>
        <topology evidence="1">Multi-pass membrane protein</topology>
    </subcellularLocation>
</comment>
<keyword evidence="5 8" id="KW-0812">Transmembrane</keyword>
<comment type="similarity">
    <text evidence="2">Belongs to the autoinducer-2 exporter (AI-2E) (TC 2.A.86) family.</text>
</comment>
<sequence length="361" mass="40624">MPNSKAFRLGYAMIVVLLIVLLAHQVQFIFKPLVVLVQTLFTPFLVAGILFYLFRPVVDWLETRKIPRPLSILFIYLMFIGLFVLLGFLVGPLLQKQLDQLVKNLPMIIDSAKEELIRLSHHPWVSDNLDWKKITTSVTEYLKTSYKAIGANIAGFFQVITNIVLVFVTVPFILYYMLKEGERFPHFVLQWLPEKERDQGYRILSDMDSALSSYIKGQILVSVFVGTLVYIGYLIIGIEYSLILALITMFTNVIPFIGPLIGTVPAVVVALIDSPMMVVKVLIVAVIAQQLEGNLVSPLVMGKNLNIHPLTIIVLLLVAGSMAGFLGLLLAVPTYAVAKVVISHLYRLFMLRRQEKLDAHL</sequence>
<feature type="transmembrane region" description="Helical" evidence="8">
    <location>
        <begin position="153"/>
        <end position="178"/>
    </location>
</feature>
<evidence type="ECO:0000256" key="5">
    <source>
        <dbReference type="ARBA" id="ARBA00022692"/>
    </source>
</evidence>
<feature type="transmembrane region" description="Helical" evidence="8">
    <location>
        <begin position="309"/>
        <end position="329"/>
    </location>
</feature>
<evidence type="ECO:0000256" key="7">
    <source>
        <dbReference type="ARBA" id="ARBA00023136"/>
    </source>
</evidence>
<keyword evidence="4" id="KW-1003">Cell membrane</keyword>
<dbReference type="InterPro" id="IPR002549">
    <property type="entry name" value="AI-2E-like"/>
</dbReference>
<keyword evidence="10" id="KW-1185">Reference proteome</keyword>
<dbReference type="EMBL" id="JACEOL010000012">
    <property type="protein sequence ID" value="MBA4601582.1"/>
    <property type="molecule type" value="Genomic_DNA"/>
</dbReference>
<reference evidence="9 10" key="1">
    <citation type="submission" date="2020-07" db="EMBL/GenBank/DDBJ databases">
        <title>Thermoactinomyces phylogeny.</title>
        <authorList>
            <person name="Dunlap C."/>
        </authorList>
    </citation>
    <scope>NUCLEOTIDE SEQUENCE [LARGE SCALE GENOMIC DNA]</scope>
    <source>
        <strain evidence="9 10">AMNI-1</strain>
    </source>
</reference>
<dbReference type="GO" id="GO:0055085">
    <property type="term" value="P:transmembrane transport"/>
    <property type="evidence" value="ECO:0007669"/>
    <property type="project" value="TreeGrafter"/>
</dbReference>
<keyword evidence="7 8" id="KW-0472">Membrane</keyword>
<gene>
    <name evidence="9" type="ORF">H2C83_04450</name>
</gene>
<feature type="transmembrane region" description="Helical" evidence="8">
    <location>
        <begin position="242"/>
        <end position="261"/>
    </location>
</feature>
<evidence type="ECO:0000256" key="8">
    <source>
        <dbReference type="SAM" id="Phobius"/>
    </source>
</evidence>
<dbReference type="PANTHER" id="PTHR21716">
    <property type="entry name" value="TRANSMEMBRANE PROTEIN"/>
    <property type="match status" value="1"/>
</dbReference>
<evidence type="ECO:0000256" key="6">
    <source>
        <dbReference type="ARBA" id="ARBA00022989"/>
    </source>
</evidence>
<organism evidence="9 10">
    <name type="scientific">Thermoactinomyces mirandus</name>
    <dbReference type="NCBI Taxonomy" id="2756294"/>
    <lineage>
        <taxon>Bacteria</taxon>
        <taxon>Bacillati</taxon>
        <taxon>Bacillota</taxon>
        <taxon>Bacilli</taxon>
        <taxon>Bacillales</taxon>
        <taxon>Thermoactinomycetaceae</taxon>
        <taxon>Thermoactinomyces</taxon>
    </lineage>
</organism>
<evidence type="ECO:0000256" key="4">
    <source>
        <dbReference type="ARBA" id="ARBA00022475"/>
    </source>
</evidence>
<feature type="transmembrane region" description="Helical" evidence="8">
    <location>
        <begin position="214"/>
        <end position="235"/>
    </location>
</feature>